<dbReference type="Gene3D" id="3.40.50.2300">
    <property type="match status" value="2"/>
</dbReference>
<dbReference type="Proteomes" id="UP001265700">
    <property type="component" value="Unassembled WGS sequence"/>
</dbReference>
<keyword evidence="3" id="KW-0804">Transcription</keyword>
<organism evidence="6 7">
    <name type="scientific">Hydrogenophaga palleronii</name>
    <dbReference type="NCBI Taxonomy" id="65655"/>
    <lineage>
        <taxon>Bacteria</taxon>
        <taxon>Pseudomonadati</taxon>
        <taxon>Pseudomonadota</taxon>
        <taxon>Betaproteobacteria</taxon>
        <taxon>Burkholderiales</taxon>
        <taxon>Comamonadaceae</taxon>
        <taxon>Hydrogenophaga</taxon>
    </lineage>
</organism>
<keyword evidence="7" id="KW-1185">Reference proteome</keyword>
<dbReference type="PANTHER" id="PTHR30146:SF120">
    <property type="entry name" value="ALANINE RACEMASE"/>
    <property type="match status" value="1"/>
</dbReference>
<dbReference type="EMBL" id="JAVDWU010000002">
    <property type="protein sequence ID" value="MDR7149072.1"/>
    <property type="molecule type" value="Genomic_DNA"/>
</dbReference>
<dbReference type="InterPro" id="IPR028082">
    <property type="entry name" value="Peripla_BP_I"/>
</dbReference>
<evidence type="ECO:0000259" key="5">
    <source>
        <dbReference type="PROSITE" id="PS50932"/>
    </source>
</evidence>
<dbReference type="Pfam" id="PF13377">
    <property type="entry name" value="Peripla_BP_3"/>
    <property type="match status" value="1"/>
</dbReference>
<evidence type="ECO:0000313" key="7">
    <source>
        <dbReference type="Proteomes" id="UP001265700"/>
    </source>
</evidence>
<dbReference type="Pfam" id="PF00356">
    <property type="entry name" value="LacI"/>
    <property type="match status" value="1"/>
</dbReference>
<proteinExistence type="predicted"/>
<dbReference type="RefSeq" id="WP_310312467.1">
    <property type="nucleotide sequence ID" value="NZ_JAVDWU010000002.1"/>
</dbReference>
<feature type="domain" description="HTH lacI-type" evidence="5">
    <location>
        <begin position="30"/>
        <end position="84"/>
    </location>
</feature>
<evidence type="ECO:0000256" key="4">
    <source>
        <dbReference type="SAM" id="MobiDB-lite"/>
    </source>
</evidence>
<dbReference type="Gene3D" id="1.10.260.40">
    <property type="entry name" value="lambda repressor-like DNA-binding domains"/>
    <property type="match status" value="1"/>
</dbReference>
<dbReference type="GO" id="GO:0003677">
    <property type="term" value="F:DNA binding"/>
    <property type="evidence" value="ECO:0007669"/>
    <property type="project" value="UniProtKB-KW"/>
</dbReference>
<evidence type="ECO:0000256" key="1">
    <source>
        <dbReference type="ARBA" id="ARBA00023015"/>
    </source>
</evidence>
<dbReference type="SMART" id="SM00354">
    <property type="entry name" value="HTH_LACI"/>
    <property type="match status" value="1"/>
</dbReference>
<dbReference type="PROSITE" id="PS50932">
    <property type="entry name" value="HTH_LACI_2"/>
    <property type="match status" value="1"/>
</dbReference>
<feature type="region of interest" description="Disordered" evidence="4">
    <location>
        <begin position="1"/>
        <end position="25"/>
    </location>
</feature>
<keyword evidence="2 6" id="KW-0238">DNA-binding</keyword>
<evidence type="ECO:0000256" key="3">
    <source>
        <dbReference type="ARBA" id="ARBA00023163"/>
    </source>
</evidence>
<protein>
    <submittedName>
        <fullName evidence="6">DNA-binding LacI/PurR family transcriptional regulator</fullName>
    </submittedName>
</protein>
<name>A0ABU1WJD3_9BURK</name>
<evidence type="ECO:0000313" key="6">
    <source>
        <dbReference type="EMBL" id="MDR7149072.1"/>
    </source>
</evidence>
<dbReference type="CDD" id="cd01392">
    <property type="entry name" value="HTH_LacI"/>
    <property type="match status" value="1"/>
</dbReference>
<reference evidence="6 7" key="1">
    <citation type="submission" date="2023-07" db="EMBL/GenBank/DDBJ databases">
        <title>Sorghum-associated microbial communities from plants grown in Nebraska, USA.</title>
        <authorList>
            <person name="Schachtman D."/>
        </authorList>
    </citation>
    <scope>NUCLEOTIDE SEQUENCE [LARGE SCALE GENOMIC DNA]</scope>
    <source>
        <strain evidence="6 7">4249</strain>
    </source>
</reference>
<dbReference type="PROSITE" id="PS00356">
    <property type="entry name" value="HTH_LACI_1"/>
    <property type="match status" value="1"/>
</dbReference>
<feature type="compositionally biased region" description="Low complexity" evidence="4">
    <location>
        <begin position="1"/>
        <end position="23"/>
    </location>
</feature>
<dbReference type="InterPro" id="IPR046335">
    <property type="entry name" value="LacI/GalR-like_sensor"/>
</dbReference>
<dbReference type="SUPFAM" id="SSF47413">
    <property type="entry name" value="lambda repressor-like DNA-binding domains"/>
    <property type="match status" value="1"/>
</dbReference>
<accession>A0ABU1WJD3</accession>
<dbReference type="PANTHER" id="PTHR30146">
    <property type="entry name" value="LACI-RELATED TRANSCRIPTIONAL REPRESSOR"/>
    <property type="match status" value="1"/>
</dbReference>
<dbReference type="InterPro" id="IPR010982">
    <property type="entry name" value="Lambda_DNA-bd_dom_sf"/>
</dbReference>
<keyword evidence="1" id="KW-0805">Transcription regulation</keyword>
<evidence type="ECO:0000256" key="2">
    <source>
        <dbReference type="ARBA" id="ARBA00023125"/>
    </source>
</evidence>
<gene>
    <name evidence="6" type="ORF">J2W49_001021</name>
</gene>
<comment type="caution">
    <text evidence="6">The sequence shown here is derived from an EMBL/GenBank/DDBJ whole genome shotgun (WGS) entry which is preliminary data.</text>
</comment>
<dbReference type="InterPro" id="IPR000843">
    <property type="entry name" value="HTH_LacI"/>
</dbReference>
<dbReference type="SUPFAM" id="SSF53822">
    <property type="entry name" value="Periplasmic binding protein-like I"/>
    <property type="match status" value="1"/>
</dbReference>
<sequence length="358" mass="39184">MPRTPTSPISTDTDTAPTTLTPPDKGRRRVQMIDIARMAGVSTSTVSRALSGSTLIPEATRNRITELARSLHYRVNVGAANLRKGDLQTIGVVLLSDSTQMISDPFVLGILGSLTDTVNDLGMNLLLTRLQEGRQDQMRSLVESGQVSGLVVIGQLSLHDHLNELALQGIPMAVWGAALDGASYPVVGGDNFRGGYLATRHLIEKGCRRIAFFGDAAHPEASLRYRGYERALQEAGIEPDPRLRQHYLFGDARIRETIDGWLNQHLDFDAIFTCSDVTAISLMGALRERSVPIPEQVRVVGYDDILLARHVHPTLSTVRQPIELAGRALVELLFESIAGAPRRNIALPTELVERDSSR</sequence>